<organism evidence="6 7">
    <name type="scientific">Companilactobacillus heilongjiangensis</name>
    <dbReference type="NCBI Taxonomy" id="1074467"/>
    <lineage>
        <taxon>Bacteria</taxon>
        <taxon>Bacillati</taxon>
        <taxon>Bacillota</taxon>
        <taxon>Bacilli</taxon>
        <taxon>Lactobacillales</taxon>
        <taxon>Lactobacillaceae</taxon>
        <taxon>Companilactobacillus</taxon>
    </lineage>
</organism>
<dbReference type="STRING" id="1074467.JP39_03645"/>
<dbReference type="Proteomes" id="UP000061546">
    <property type="component" value="Chromosome"/>
</dbReference>
<keyword evidence="3" id="KW-0238">DNA-binding</keyword>
<dbReference type="InterPro" id="IPR046335">
    <property type="entry name" value="LacI/GalR-like_sensor"/>
</dbReference>
<dbReference type="KEGG" id="lhi:JP39_03645"/>
<dbReference type="PRINTS" id="PR00035">
    <property type="entry name" value="HTHGNTR"/>
</dbReference>
<sequence length="347" mass="39210">MEPKYKLIYQSLKDDIINKKYSIGDKLPSEIQLAADYKVSRITSKRALTELENDGLVTRQAGVGTIVQKDALETIQKKEIIFVIPFANNNEFGDYTNGLLQVLGDKYQLTTITNEVFRKLPMDRVKSAEGVIYYIETLDKEIETITNLYLHNVPIVILDKFFEDLPIPAVTSDNFNGGFLATKELLKNKHRNISYLMVTPKLSEASVRSRFFGYLSALNEKQTVPSVLKINLEQDDDLTDLVQQIKTNNITALVIENDVVAIKIMNELRDFDIKIPQDLSIVGFDNIQASKLSYPALTTIDQNFVSLGQHSAKILLKIINDPAYIAPERTVIPVTLIKRQSIQKLGD</sequence>
<reference evidence="6 7" key="1">
    <citation type="submission" date="2015-08" db="EMBL/GenBank/DDBJ databases">
        <title>Genomic sequence of Lactobacillus heilongjiangensis DSM 28069, isolated from Chinese traditional pickle.</title>
        <authorList>
            <person name="Jiang X."/>
            <person name="Zheng B."/>
            <person name="Cheng H."/>
        </authorList>
    </citation>
    <scope>NUCLEOTIDE SEQUENCE [LARGE SCALE GENOMIC DNA]</scope>
    <source>
        <strain evidence="6 7">DSM 28069</strain>
    </source>
</reference>
<dbReference type="AlphaFoldDB" id="A0A0K2LB80"/>
<dbReference type="PANTHER" id="PTHR30146:SF95">
    <property type="entry name" value="RIBOSE OPERON REPRESSOR"/>
    <property type="match status" value="1"/>
</dbReference>
<evidence type="ECO:0000256" key="4">
    <source>
        <dbReference type="ARBA" id="ARBA00023163"/>
    </source>
</evidence>
<dbReference type="InterPro" id="IPR000524">
    <property type="entry name" value="Tscrpt_reg_HTH_GntR"/>
</dbReference>
<dbReference type="InterPro" id="IPR028082">
    <property type="entry name" value="Peripla_BP_I"/>
</dbReference>
<keyword evidence="4" id="KW-0804">Transcription</keyword>
<dbReference type="Gene3D" id="3.40.50.2300">
    <property type="match status" value="2"/>
</dbReference>
<dbReference type="InterPro" id="IPR036388">
    <property type="entry name" value="WH-like_DNA-bd_sf"/>
</dbReference>
<evidence type="ECO:0000256" key="1">
    <source>
        <dbReference type="ARBA" id="ARBA00022491"/>
    </source>
</evidence>
<keyword evidence="1" id="KW-0678">Repressor</keyword>
<evidence type="ECO:0000313" key="7">
    <source>
        <dbReference type="Proteomes" id="UP000061546"/>
    </source>
</evidence>
<protein>
    <recommendedName>
        <fullName evidence="5">HTH gntR-type domain-containing protein</fullName>
    </recommendedName>
</protein>
<proteinExistence type="predicted"/>
<dbReference type="InterPro" id="IPR036390">
    <property type="entry name" value="WH_DNA-bd_sf"/>
</dbReference>
<dbReference type="SMART" id="SM00345">
    <property type="entry name" value="HTH_GNTR"/>
    <property type="match status" value="1"/>
</dbReference>
<dbReference type="GO" id="GO:0003700">
    <property type="term" value="F:DNA-binding transcription factor activity"/>
    <property type="evidence" value="ECO:0007669"/>
    <property type="project" value="InterPro"/>
</dbReference>
<gene>
    <name evidence="6" type="ORF">JP39_03645</name>
</gene>
<dbReference type="GO" id="GO:0000976">
    <property type="term" value="F:transcription cis-regulatory region binding"/>
    <property type="evidence" value="ECO:0007669"/>
    <property type="project" value="TreeGrafter"/>
</dbReference>
<dbReference type="Pfam" id="PF00392">
    <property type="entry name" value="GntR"/>
    <property type="match status" value="1"/>
</dbReference>
<accession>A0A0K2LB80</accession>
<dbReference type="PANTHER" id="PTHR30146">
    <property type="entry name" value="LACI-RELATED TRANSCRIPTIONAL REPRESSOR"/>
    <property type="match status" value="1"/>
</dbReference>
<keyword evidence="2" id="KW-0805">Transcription regulation</keyword>
<dbReference type="Pfam" id="PF13377">
    <property type="entry name" value="Peripla_BP_3"/>
    <property type="match status" value="1"/>
</dbReference>
<dbReference type="RefSeq" id="WP_041499257.1">
    <property type="nucleotide sequence ID" value="NZ_BJDV01000008.1"/>
</dbReference>
<dbReference type="PROSITE" id="PS50949">
    <property type="entry name" value="HTH_GNTR"/>
    <property type="match status" value="1"/>
</dbReference>
<dbReference type="OrthoDB" id="9813468at2"/>
<keyword evidence="7" id="KW-1185">Reference proteome</keyword>
<dbReference type="SUPFAM" id="SSF46785">
    <property type="entry name" value="Winged helix' DNA-binding domain"/>
    <property type="match status" value="1"/>
</dbReference>
<dbReference type="CDD" id="cd07377">
    <property type="entry name" value="WHTH_GntR"/>
    <property type="match status" value="1"/>
</dbReference>
<name>A0A0K2LB80_9LACO</name>
<dbReference type="Gene3D" id="1.10.10.10">
    <property type="entry name" value="Winged helix-like DNA-binding domain superfamily/Winged helix DNA-binding domain"/>
    <property type="match status" value="1"/>
</dbReference>
<dbReference type="CDD" id="cd06267">
    <property type="entry name" value="PBP1_LacI_sugar_binding-like"/>
    <property type="match status" value="1"/>
</dbReference>
<dbReference type="EMBL" id="CP012559">
    <property type="protein sequence ID" value="ALB28525.1"/>
    <property type="molecule type" value="Genomic_DNA"/>
</dbReference>
<feature type="domain" description="HTH gntR-type" evidence="5">
    <location>
        <begin position="2"/>
        <end position="70"/>
    </location>
</feature>
<evidence type="ECO:0000313" key="6">
    <source>
        <dbReference type="EMBL" id="ALB28525.1"/>
    </source>
</evidence>
<dbReference type="SUPFAM" id="SSF53822">
    <property type="entry name" value="Periplasmic binding protein-like I"/>
    <property type="match status" value="1"/>
</dbReference>
<evidence type="ECO:0000256" key="2">
    <source>
        <dbReference type="ARBA" id="ARBA00023015"/>
    </source>
</evidence>
<evidence type="ECO:0000259" key="5">
    <source>
        <dbReference type="PROSITE" id="PS50949"/>
    </source>
</evidence>
<evidence type="ECO:0000256" key="3">
    <source>
        <dbReference type="ARBA" id="ARBA00023125"/>
    </source>
</evidence>